<evidence type="ECO:0000313" key="1">
    <source>
        <dbReference type="EMBL" id="KAJ2986105.1"/>
    </source>
</evidence>
<accession>A0ACC1P518</accession>
<name>A0ACC1P518_9PEZI</name>
<organism evidence="1 2">
    <name type="scientific">Xylaria curta</name>
    <dbReference type="NCBI Taxonomy" id="42375"/>
    <lineage>
        <taxon>Eukaryota</taxon>
        <taxon>Fungi</taxon>
        <taxon>Dikarya</taxon>
        <taxon>Ascomycota</taxon>
        <taxon>Pezizomycotina</taxon>
        <taxon>Sordariomycetes</taxon>
        <taxon>Xylariomycetidae</taxon>
        <taxon>Xylariales</taxon>
        <taxon>Xylariaceae</taxon>
        <taxon>Xylaria</taxon>
    </lineage>
</organism>
<dbReference type="Proteomes" id="UP001143856">
    <property type="component" value="Unassembled WGS sequence"/>
</dbReference>
<dbReference type="EMBL" id="JAPDGR010000996">
    <property type="protein sequence ID" value="KAJ2986105.1"/>
    <property type="molecule type" value="Genomic_DNA"/>
</dbReference>
<sequence length="188" mass="20628">MVGRHSWTAQARVGLTSQGRDRVPLSILSRAQELQRPHPSFGPANGGVSCYNLKYLSLPLGVAGPAASERAPYEYLRYCTVPVPTWVFHLVLHLVFLVAHTSLRSSVHSSLAAFSFNYSTIPVTSHPSFCERPTLPTAADPPLVLAIADAGRLSRDVITTALWRTGSDIIGSEYIGDCRNLNTRRREE</sequence>
<proteinExistence type="predicted"/>
<protein>
    <submittedName>
        <fullName evidence="1">Uncharacterized protein</fullName>
    </submittedName>
</protein>
<evidence type="ECO:0000313" key="2">
    <source>
        <dbReference type="Proteomes" id="UP001143856"/>
    </source>
</evidence>
<reference evidence="1" key="1">
    <citation type="submission" date="2022-10" db="EMBL/GenBank/DDBJ databases">
        <title>Genome Sequence of Xylaria curta.</title>
        <authorList>
            <person name="Buettner E."/>
        </authorList>
    </citation>
    <scope>NUCLEOTIDE SEQUENCE</scope>
    <source>
        <strain evidence="1">Babe10</strain>
    </source>
</reference>
<keyword evidence="2" id="KW-1185">Reference proteome</keyword>
<gene>
    <name evidence="1" type="ORF">NUW58_g5189</name>
</gene>
<comment type="caution">
    <text evidence="1">The sequence shown here is derived from an EMBL/GenBank/DDBJ whole genome shotgun (WGS) entry which is preliminary data.</text>
</comment>